<feature type="repeat" description="WD" evidence="13">
    <location>
        <begin position="414"/>
        <end position="433"/>
    </location>
</feature>
<feature type="domain" description="AAA+ ATPase" evidence="15">
    <location>
        <begin position="1378"/>
        <end position="1519"/>
    </location>
</feature>
<dbReference type="InterPro" id="IPR003959">
    <property type="entry name" value="ATPase_AAA_core"/>
</dbReference>
<dbReference type="PANTHER" id="PTHR23069">
    <property type="entry name" value="AAA DOMAIN-CONTAINING"/>
    <property type="match status" value="1"/>
</dbReference>
<feature type="repeat" description="WD" evidence="13">
    <location>
        <begin position="189"/>
        <end position="220"/>
    </location>
</feature>
<evidence type="ECO:0000259" key="15">
    <source>
        <dbReference type="SMART" id="SM00382"/>
    </source>
</evidence>
<dbReference type="InterPro" id="IPR015943">
    <property type="entry name" value="WD40/YVTN_repeat-like_dom_sf"/>
</dbReference>
<evidence type="ECO:0000313" key="16">
    <source>
        <dbReference type="EMBL" id="GAK66416.1"/>
    </source>
</evidence>
<dbReference type="GO" id="GO:0016226">
    <property type="term" value="P:iron-sulfur cluster assembly"/>
    <property type="evidence" value="ECO:0007669"/>
    <property type="project" value="UniProtKB-UniRule"/>
</dbReference>
<dbReference type="InterPro" id="IPR045199">
    <property type="entry name" value="ATAD2-like"/>
</dbReference>
<feature type="compositionally biased region" description="Low complexity" evidence="14">
    <location>
        <begin position="1099"/>
        <end position="1111"/>
    </location>
</feature>
<evidence type="ECO:0000256" key="10">
    <source>
        <dbReference type="ARBA" id="ARBA00023117"/>
    </source>
</evidence>
<dbReference type="GO" id="GO:0042393">
    <property type="term" value="F:histone binding"/>
    <property type="evidence" value="ECO:0007669"/>
    <property type="project" value="UniProtKB-ARBA"/>
</dbReference>
<feature type="compositionally biased region" description="Low complexity" evidence="14">
    <location>
        <begin position="1218"/>
        <end position="1229"/>
    </location>
</feature>
<evidence type="ECO:0000256" key="12">
    <source>
        <dbReference type="HAMAP-Rule" id="MF_03037"/>
    </source>
</evidence>
<evidence type="ECO:0000256" key="3">
    <source>
        <dbReference type="ARBA" id="ARBA00006914"/>
    </source>
</evidence>
<gene>
    <name evidence="12" type="primary">CIA1</name>
    <name evidence="16" type="ORF">PAN0_013c4638</name>
</gene>
<feature type="compositionally biased region" description="Polar residues" evidence="14">
    <location>
        <begin position="761"/>
        <end position="777"/>
    </location>
</feature>
<comment type="subcellular location">
    <subcellularLocation>
        <location evidence="2">Chromosome</location>
    </subcellularLocation>
    <subcellularLocation>
        <location evidence="1">Nucleus</location>
    </subcellularLocation>
</comment>
<dbReference type="InterPro" id="IPR041569">
    <property type="entry name" value="AAA_lid_3"/>
</dbReference>
<comment type="function">
    <text evidence="12">Essential component of the cytosolic iron-sulfur (Fe/S) protein assembly machinery. Required for the maturation of extramitochondrial Fe/S proteins.</text>
</comment>
<dbReference type="GO" id="GO:0045815">
    <property type="term" value="P:transcription initiation-coupled chromatin remodeling"/>
    <property type="evidence" value="ECO:0007669"/>
    <property type="project" value="TreeGrafter"/>
</dbReference>
<feature type="compositionally biased region" description="Basic residues" evidence="14">
    <location>
        <begin position="1117"/>
        <end position="1129"/>
    </location>
</feature>
<dbReference type="GeneID" id="26305442"/>
<dbReference type="HAMAP" id="MF_03037">
    <property type="entry name" value="ciao1"/>
    <property type="match status" value="1"/>
</dbReference>
<feature type="region of interest" description="Disordered" evidence="14">
    <location>
        <begin position="683"/>
        <end position="706"/>
    </location>
</feature>
<dbReference type="Pfam" id="PF00004">
    <property type="entry name" value="AAA"/>
    <property type="match status" value="2"/>
</dbReference>
<evidence type="ECO:0000256" key="2">
    <source>
        <dbReference type="ARBA" id="ARBA00004286"/>
    </source>
</evidence>
<dbReference type="FunFam" id="3.40.50.300:FF:001218">
    <property type="entry name" value="AAA family ATPase, putative"/>
    <property type="match status" value="1"/>
</dbReference>
<feature type="compositionally biased region" description="Basic and acidic residues" evidence="14">
    <location>
        <begin position="1146"/>
        <end position="1163"/>
    </location>
</feature>
<dbReference type="InterPro" id="IPR003593">
    <property type="entry name" value="AAA+_ATPase"/>
</dbReference>
<feature type="compositionally biased region" description="Acidic residues" evidence="14">
    <location>
        <begin position="1076"/>
        <end position="1087"/>
    </location>
</feature>
<feature type="compositionally biased region" description="Low complexity" evidence="14">
    <location>
        <begin position="605"/>
        <end position="614"/>
    </location>
</feature>
<feature type="repeat" description="WD" evidence="13">
    <location>
        <begin position="144"/>
        <end position="178"/>
    </location>
</feature>
<feature type="compositionally biased region" description="Low complexity" evidence="14">
    <location>
        <begin position="583"/>
        <end position="598"/>
    </location>
</feature>
<dbReference type="InterPro" id="IPR001680">
    <property type="entry name" value="WD40_rpt"/>
</dbReference>
<protein>
    <recommendedName>
        <fullName evidence="12">Probable cytosolic iron-sulfur protein assembly protein 1</fullName>
    </recommendedName>
</protein>
<dbReference type="EMBL" id="DF830080">
    <property type="protein sequence ID" value="GAK66416.1"/>
    <property type="molecule type" value="Genomic_DNA"/>
</dbReference>
<dbReference type="Pfam" id="PF00400">
    <property type="entry name" value="WD40"/>
    <property type="match status" value="6"/>
</dbReference>
<feature type="region of interest" description="Disordered" evidence="14">
    <location>
        <begin position="478"/>
        <end position="504"/>
    </location>
</feature>
<feature type="compositionally biased region" description="Acidic residues" evidence="14">
    <location>
        <begin position="1037"/>
        <end position="1053"/>
    </location>
</feature>
<keyword evidence="4" id="KW-0158">Chromosome</keyword>
<evidence type="ECO:0000256" key="8">
    <source>
        <dbReference type="ARBA" id="ARBA00022801"/>
    </source>
</evidence>
<feature type="compositionally biased region" description="Low complexity" evidence="14">
    <location>
        <begin position="553"/>
        <end position="565"/>
    </location>
</feature>
<keyword evidence="8" id="KW-0378">Hydrolase</keyword>
<evidence type="ECO:0000256" key="13">
    <source>
        <dbReference type="PROSITE-ProRule" id="PRU00221"/>
    </source>
</evidence>
<feature type="repeat" description="WD" evidence="13">
    <location>
        <begin position="71"/>
        <end position="103"/>
    </location>
</feature>
<dbReference type="InterPro" id="IPR027417">
    <property type="entry name" value="P-loop_NTPase"/>
</dbReference>
<dbReference type="GO" id="GO:0003682">
    <property type="term" value="F:chromatin binding"/>
    <property type="evidence" value="ECO:0007669"/>
    <property type="project" value="TreeGrafter"/>
</dbReference>
<evidence type="ECO:0000256" key="4">
    <source>
        <dbReference type="ARBA" id="ARBA00022454"/>
    </source>
</evidence>
<keyword evidence="5 13" id="KW-0853">WD repeat</keyword>
<feature type="repeat" description="WD" evidence="13">
    <location>
        <begin position="234"/>
        <end position="265"/>
    </location>
</feature>
<keyword evidence="7" id="KW-0547">Nucleotide-binding</keyword>
<dbReference type="InterPro" id="IPR036427">
    <property type="entry name" value="Bromodomain-like_sf"/>
</dbReference>
<dbReference type="SMART" id="SM00320">
    <property type="entry name" value="WD40"/>
    <property type="match status" value="7"/>
</dbReference>
<feature type="region of interest" description="Disordered" evidence="14">
    <location>
        <begin position="2027"/>
        <end position="2087"/>
    </location>
</feature>
<keyword evidence="9" id="KW-0067">ATP-binding</keyword>
<dbReference type="GO" id="GO:0016887">
    <property type="term" value="F:ATP hydrolysis activity"/>
    <property type="evidence" value="ECO:0007669"/>
    <property type="project" value="InterPro"/>
</dbReference>
<organism evidence="16">
    <name type="scientific">Pseudozyma antarctica</name>
    <name type="common">Yeast</name>
    <name type="synonym">Candida antarctica</name>
    <dbReference type="NCBI Taxonomy" id="84753"/>
    <lineage>
        <taxon>Eukaryota</taxon>
        <taxon>Fungi</taxon>
        <taxon>Dikarya</taxon>
        <taxon>Basidiomycota</taxon>
        <taxon>Ustilaginomycotina</taxon>
        <taxon>Ustilaginomycetes</taxon>
        <taxon>Ustilaginales</taxon>
        <taxon>Ustilaginaceae</taxon>
        <taxon>Moesziomyces</taxon>
    </lineage>
</organism>
<reference evidence="16" key="1">
    <citation type="submission" date="2014-07" db="EMBL/GenBank/DDBJ databases">
        <title>Draft genome sequence of the yeast Pseudozyma antarctica JCM 10317 known as a producer of lipase B which used in a wide range of industrial applications.</title>
        <authorList>
            <person name="Morita T."/>
            <person name="Saika A."/>
            <person name="Koike H."/>
        </authorList>
    </citation>
    <scope>NUCLEOTIDE SEQUENCE</scope>
    <source>
        <strain evidence="16">JCM 10317</strain>
    </source>
</reference>
<dbReference type="Pfam" id="PF17862">
    <property type="entry name" value="AAA_lid_3"/>
    <property type="match status" value="1"/>
</dbReference>
<dbReference type="Proteomes" id="UP000053758">
    <property type="component" value="Unassembled WGS sequence"/>
</dbReference>
<feature type="region of interest" description="Disordered" evidence="14">
    <location>
        <begin position="1306"/>
        <end position="1326"/>
    </location>
</feature>
<feature type="compositionally biased region" description="Low complexity" evidence="14">
    <location>
        <begin position="880"/>
        <end position="899"/>
    </location>
</feature>
<dbReference type="Gene3D" id="3.40.50.300">
    <property type="entry name" value="P-loop containing nucleotide triphosphate hydrolases"/>
    <property type="match status" value="2"/>
</dbReference>
<dbReference type="InterPro" id="IPR003960">
    <property type="entry name" value="ATPase_AAA_CS"/>
</dbReference>
<feature type="region of interest" description="Disordered" evidence="14">
    <location>
        <begin position="2241"/>
        <end position="2306"/>
    </location>
</feature>
<keyword evidence="6" id="KW-0677">Repeat</keyword>
<dbReference type="GO" id="GO:0140674">
    <property type="term" value="F:ATP-dependent histone chaperone activity"/>
    <property type="evidence" value="ECO:0007669"/>
    <property type="project" value="UniProtKB-ARBA"/>
</dbReference>
<feature type="compositionally biased region" description="Low complexity" evidence="14">
    <location>
        <begin position="2076"/>
        <end position="2087"/>
    </location>
</feature>
<dbReference type="FunFam" id="1.10.8.60:FF:000016">
    <property type="entry name" value="ATPase family AAA domain-containing protein 2B"/>
    <property type="match status" value="1"/>
</dbReference>
<feature type="compositionally biased region" description="Low complexity" evidence="14">
    <location>
        <begin position="2244"/>
        <end position="2259"/>
    </location>
</feature>
<dbReference type="GO" id="GO:0005634">
    <property type="term" value="C:nucleus"/>
    <property type="evidence" value="ECO:0007669"/>
    <property type="project" value="UniProtKB-SubCell"/>
</dbReference>
<keyword evidence="11" id="KW-0539">Nucleus</keyword>
<dbReference type="GO" id="GO:0006334">
    <property type="term" value="P:nucleosome assembly"/>
    <property type="evidence" value="ECO:0007669"/>
    <property type="project" value="TreeGrafter"/>
</dbReference>
<feature type="compositionally biased region" description="Gly residues" evidence="14">
    <location>
        <begin position="1306"/>
        <end position="1318"/>
    </location>
</feature>
<feature type="compositionally biased region" description="Basic and acidic residues" evidence="14">
    <location>
        <begin position="814"/>
        <end position="827"/>
    </location>
</feature>
<dbReference type="SMART" id="SM00382">
    <property type="entry name" value="AAA"/>
    <property type="match status" value="1"/>
</dbReference>
<dbReference type="PROSITE" id="PS50082">
    <property type="entry name" value="WD_REPEATS_2"/>
    <property type="match status" value="5"/>
</dbReference>
<dbReference type="PANTHER" id="PTHR23069:SF0">
    <property type="entry name" value="TAT-BINDING HOMOLOG 7"/>
    <property type="match status" value="1"/>
</dbReference>
<evidence type="ECO:0000256" key="7">
    <source>
        <dbReference type="ARBA" id="ARBA00022741"/>
    </source>
</evidence>
<name>A0A081CIC0_PSEA2</name>
<dbReference type="SUPFAM" id="SSF52540">
    <property type="entry name" value="P-loop containing nucleoside triphosphate hydrolases"/>
    <property type="match status" value="2"/>
</dbReference>
<dbReference type="PROSITE" id="PS00674">
    <property type="entry name" value="AAA"/>
    <property type="match status" value="1"/>
</dbReference>
<evidence type="ECO:0000313" key="17">
    <source>
        <dbReference type="Proteomes" id="UP000053758"/>
    </source>
</evidence>
<dbReference type="Gene3D" id="2.130.10.10">
    <property type="entry name" value="YVTN repeat-like/Quinoprotein amine dehydrogenase"/>
    <property type="match status" value="1"/>
</dbReference>
<feature type="region of interest" description="Disordered" evidence="14">
    <location>
        <begin position="553"/>
        <end position="620"/>
    </location>
</feature>
<dbReference type="InterPro" id="IPR019775">
    <property type="entry name" value="WD40_repeat_CS"/>
</dbReference>
<feature type="compositionally biased region" description="Low complexity" evidence="14">
    <location>
        <begin position="1197"/>
        <end position="1211"/>
    </location>
</feature>
<dbReference type="GO" id="GO:0006337">
    <property type="term" value="P:nucleosome disassembly"/>
    <property type="evidence" value="ECO:0007669"/>
    <property type="project" value="TreeGrafter"/>
</dbReference>
<accession>A0A081CIC0</accession>
<comment type="similarity">
    <text evidence="12">Belongs to the WD repeat CIA1 family.</text>
</comment>
<dbReference type="RefSeq" id="XP_014655252.1">
    <property type="nucleotide sequence ID" value="XM_014799766.1"/>
</dbReference>
<feature type="compositionally biased region" description="Acidic residues" evidence="14">
    <location>
        <begin position="1134"/>
        <end position="1145"/>
    </location>
</feature>
<evidence type="ECO:0000256" key="6">
    <source>
        <dbReference type="ARBA" id="ARBA00022737"/>
    </source>
</evidence>
<feature type="compositionally biased region" description="Acidic residues" evidence="14">
    <location>
        <begin position="981"/>
        <end position="1000"/>
    </location>
</feature>
<dbReference type="FunFam" id="3.40.50.300:FF:000061">
    <property type="entry name" value="ATPase family, AAA domain-containing 2"/>
    <property type="match status" value="1"/>
</dbReference>
<feature type="region of interest" description="Disordered" evidence="14">
    <location>
        <begin position="1988"/>
        <end position="2014"/>
    </location>
</feature>
<evidence type="ECO:0000256" key="11">
    <source>
        <dbReference type="ARBA" id="ARBA00023242"/>
    </source>
</evidence>
<dbReference type="PROSITE" id="PS00678">
    <property type="entry name" value="WD_REPEATS_1"/>
    <property type="match status" value="1"/>
</dbReference>
<dbReference type="GO" id="GO:0005524">
    <property type="term" value="F:ATP binding"/>
    <property type="evidence" value="ECO:0007669"/>
    <property type="project" value="UniProtKB-KW"/>
</dbReference>
<dbReference type="Gene3D" id="1.10.8.60">
    <property type="match status" value="1"/>
</dbReference>
<keyword evidence="17" id="KW-1185">Reference proteome</keyword>
<feature type="compositionally biased region" description="Polar residues" evidence="14">
    <location>
        <begin position="828"/>
        <end position="841"/>
    </location>
</feature>
<evidence type="ECO:0000256" key="14">
    <source>
        <dbReference type="SAM" id="MobiDB-lite"/>
    </source>
</evidence>
<dbReference type="SUPFAM" id="SSF47370">
    <property type="entry name" value="Bromodomain"/>
    <property type="match status" value="1"/>
</dbReference>
<sequence>MATAPLHLVANLEGHSSRAWHLAWNPRMPLLASCSGDKDVRLHAYSFVSTTTAEGPSTSKQPAFNLREVIPTGHQRTVRQAAWSPDGKILATASFDSTVGIWERIQDIDGTAELEGSSGNRGPLALSNGGKHVDEPEWDCVGTLEGHESECKSVAFSHTGSVLASCSRDKSVWIWEVQPDAEFECLSVLMEHSQDVKVVAWHPNDEVLASASYDDAIKLYIDDPQDDWFCYTTLTGHESTVWSLSFSPCGNFLASASDDLTVRIWRRLNADECEARGVKPEGKMAGRRGDKWVAVTVLRGDHDRTVYSVSWGVDTASNRNGNLGRLASGGGDGRICVYEISASEDDKQLAPKVELVAKMERAHGSADVNCVAWAPESLNARGAGAQAKIEELLDDGVTPKSAGLSSGLTHQSMSDMLASAGDDGSVKVWTLTTSPYAAGRDYLGGGVGFDLPILAEADGRGAKQQQQQQQRWLRRARRFGVGNESRRRRSAAGEAPKPKPNEQSRAFLTLPFSLPSSHHPSSLSFRTFLHLAQCITLDHLPTPLAVSHLHPASASASMSGGSNNNHHPYTSQPHHSSFQSNTPNFHPNPHQQPFPHQHGYGYPSANQAAPDFAQPPFPHHHQNAYQNIAAQPDHAFSHLAPDFDASGISYTGASNQLPLNHNFAQQLHQPQWDQQVHFAPQSGLEQPHAPAGYAHQPSSYPPHANLSELPVADDIATPPLQHSQVASPSPQKPTLRVKLKRVTKTNESSAGGQQAQAQLQIEPTTNMSGRPSRTAAVNASASMSALSDSLAGRPLRPRHAKKGPGSEEDYQDDVSDHHTNDNRDSHPLRQSNRDWGSTSEVDSQETGEHVGDQKASRKSRNSSAKTLTVAIRRSGRNRSRSSSQAPTSSQTPATSQSQRIDGSRPPQPRRSTRRSGDSAPESSQEIMSEQMPSATQRVAVQTRTPSVRRSSRSRVSFGIRFRKRLVQSQEPPASHRVMDADAPEDDDEDAEADDDAEGEQDVAVKNDDDDEHHEPQPIMSRSRSGRVRRMAKQSMAESDDSEAGRDDDDEDEEAVRSTRRTSSRLPGNSLEGFVAADDEDDEDDEGEYGSRRKTRSGRLLRGSNSSSSNRLQEMAAKKRAANGRGRHAKKVIDDEFEMDGDDTPEEDHISGAEDDPLDLHSDEPEGSQGKSYSLRQRKKVNYSLVPPPASPPRDGFGRAIRNNRGRAANGAYEIDPSTTGAAPGPGTGAALPMPFPGRGKKGKEGWDALPSSMTGKDYARIFGDPVDSSDDELQNNALRKPGGPAALGGGAAGGLLGAGGAGGAGGPPGGLTGSGGTDSFGRIKKSGDPLADVDPLGVDMNIDFDSVGGLDGHIQQLKEMVMLPLLYPEVFQRFKVTPPRGVLFHGPPGTGKTLVARALAASCSTEGQQVSFFMRKGADCLSKWVGEAERQLRLLFEEARASQPSIIFFDEIDGLAPVRSSKQDQIHASIVSTMLALMDGMDGRGQVVVIGATNRPDSVDPALRRPGRFDREFYFPLPSLEARKSIINIHTRKWEPPLDDDFKARLAEVTKGYGGADLRALCTEAALNAIQRRYPQIYSTTDRLLLDPASIQVDAKDFMMSVNKIVPSSARASASAAAPLPERLAPLLGNVVQDAISVLDRILPPVSKRNPLEEALWEDDTFVPNGLTSGMSAADMLAGDRGFGREMLLQSFEAQRVYRPRMLVHGEAGMGQGAVGAALLQHLEGYHVQSLDIGTLLGDSARTPEAAIIQLFVEAKRHKPSVLYIPGIVHWARSVSEGVKTTFKALLDGLTDADPVMLLGIAEAPLDELDDEVQSWFNFLDDDLVQIRRPDDESRRAFFKEIFDHVIRPPTEFPDALPRRKRVLEELPKAPPRPPRKLTQAELQQQADNDAKLLEHLKYRLGPVLAELRKKFKKFTRDVWDEYNLRELTQQFEWTREKGKVTIELRYYRPGLAAQQAREDEADDINGMLETEADIAAKRGITAAQFNSPEPSAVAVTEDAPSAEAEAPSAAAAVAGETGDVEMANGDSAAAVNGTNGVDASGEASNAAADGVAPPSSQPNGVGAAHASGEADEAGGDASTAAADTTGAAGAATDEYVTRTMPIWTTNLEKMQKRLYYNGYLSCSAFMEDIQKIVENAEEAAEVDQERVFRAHQMRNLAIVLMDQYIDAGFREECDRMALRQMAREQEAREATEKAKQSAEEAAKKAAESAKGERASARIAGKEVDAALLGDVGAIERGAKRQRSASAQADAPAAPAEGVEGVEGAEGGHQISVGDGEGEGVVSTEGVEKEEESRKRPRVESPPVHPPLTYTAASYVRLTQHIVASTATYSIDQLARLRAAAFSAIWQHRADWDRDELIGRLIEITAKSQQAVARERSVRQ</sequence>
<dbReference type="GO" id="GO:0097361">
    <property type="term" value="C:cytosolic [4Fe-4S] assembly targeting complex"/>
    <property type="evidence" value="ECO:0007669"/>
    <property type="project" value="InterPro"/>
</dbReference>
<feature type="compositionally biased region" description="Low complexity" evidence="14">
    <location>
        <begin position="1997"/>
        <end position="2014"/>
    </location>
</feature>
<dbReference type="CDD" id="cd19517">
    <property type="entry name" value="RecA-like_Yta7-like"/>
    <property type="match status" value="1"/>
</dbReference>
<dbReference type="PROSITE" id="PS50294">
    <property type="entry name" value="WD_REPEATS_REGION"/>
    <property type="match status" value="4"/>
</dbReference>
<dbReference type="CDD" id="cd00200">
    <property type="entry name" value="WD40"/>
    <property type="match status" value="1"/>
</dbReference>
<dbReference type="SUPFAM" id="SSF50978">
    <property type="entry name" value="WD40 repeat-like"/>
    <property type="match status" value="1"/>
</dbReference>
<proteinExistence type="inferred from homology"/>
<evidence type="ECO:0000256" key="9">
    <source>
        <dbReference type="ARBA" id="ARBA00022840"/>
    </source>
</evidence>
<feature type="compositionally biased region" description="Low complexity" evidence="14">
    <location>
        <begin position="779"/>
        <end position="791"/>
    </location>
</feature>
<dbReference type="GO" id="GO:0000785">
    <property type="term" value="C:chromatin"/>
    <property type="evidence" value="ECO:0007669"/>
    <property type="project" value="UniProtKB-ARBA"/>
</dbReference>
<evidence type="ECO:0000256" key="1">
    <source>
        <dbReference type="ARBA" id="ARBA00004123"/>
    </source>
</evidence>
<evidence type="ECO:0000256" key="5">
    <source>
        <dbReference type="ARBA" id="ARBA00022574"/>
    </source>
</evidence>
<feature type="compositionally biased region" description="Basic and acidic residues" evidence="14">
    <location>
        <begin position="846"/>
        <end position="855"/>
    </location>
</feature>
<keyword evidence="10" id="KW-0103">Bromodomain</keyword>
<feature type="compositionally biased region" description="Polar residues" evidence="14">
    <location>
        <begin position="920"/>
        <end position="945"/>
    </location>
</feature>
<feature type="region of interest" description="Disordered" evidence="14">
    <location>
        <begin position="741"/>
        <end position="1229"/>
    </location>
</feature>
<dbReference type="HOGENOM" id="CLU_000536_0_0_1"/>
<feature type="region of interest" description="Disordered" evidence="14">
    <location>
        <begin position="2185"/>
        <end position="2217"/>
    </location>
</feature>
<dbReference type="InterPro" id="IPR028608">
    <property type="entry name" value="CIAO1/Cia1"/>
</dbReference>
<feature type="compositionally biased region" description="Low complexity" evidence="14">
    <location>
        <begin position="750"/>
        <end position="760"/>
    </location>
</feature>
<feature type="compositionally biased region" description="Polar residues" evidence="14">
    <location>
        <begin position="566"/>
        <end position="582"/>
    </location>
</feature>
<dbReference type="InterPro" id="IPR036322">
    <property type="entry name" value="WD40_repeat_dom_sf"/>
</dbReference>
<comment type="similarity">
    <text evidence="3">Belongs to the AAA ATPase family.</text>
</comment>